<dbReference type="PANTHER" id="PTHR33495">
    <property type="entry name" value="ANTI-SIGMA FACTOR ANTAGONIST TM_1081-RELATED-RELATED"/>
    <property type="match status" value="1"/>
</dbReference>
<evidence type="ECO:0000313" key="4">
    <source>
        <dbReference type="EMBL" id="RAG82160.1"/>
    </source>
</evidence>
<dbReference type="InterPro" id="IPR002645">
    <property type="entry name" value="STAS_dom"/>
</dbReference>
<name>A0A2X0K4E7_9ACTN</name>
<protein>
    <recommendedName>
        <fullName evidence="2">Anti-sigma factor antagonist</fullName>
    </recommendedName>
</protein>
<dbReference type="OrthoDB" id="5471473at2"/>
<dbReference type="Proteomes" id="UP000248889">
    <property type="component" value="Unassembled WGS sequence"/>
</dbReference>
<comment type="similarity">
    <text evidence="1 2">Belongs to the anti-sigma-factor antagonist family.</text>
</comment>
<evidence type="ECO:0000256" key="1">
    <source>
        <dbReference type="ARBA" id="ARBA00009013"/>
    </source>
</evidence>
<accession>A0A2X0K4E7</accession>
<dbReference type="AlphaFoldDB" id="A0A2X0K4E7"/>
<dbReference type="RefSeq" id="WP_111506011.1">
    <property type="nucleotide sequence ID" value="NZ_QKYN01000122.1"/>
</dbReference>
<reference evidence="4 5" key="1">
    <citation type="submission" date="2018-06" db="EMBL/GenBank/DDBJ databases">
        <title>Streptacidiphilus pinicola sp. nov., isolated from pine grove soil.</title>
        <authorList>
            <person name="Roh S.G."/>
            <person name="Park S."/>
            <person name="Kim M.-K."/>
            <person name="Yun B.-R."/>
            <person name="Park J."/>
            <person name="Kim M.J."/>
            <person name="Kim Y.S."/>
            <person name="Kim S.B."/>
        </authorList>
    </citation>
    <scope>NUCLEOTIDE SEQUENCE [LARGE SCALE GENOMIC DNA]</scope>
    <source>
        <strain evidence="4 5">MMS16-CNU450</strain>
    </source>
</reference>
<dbReference type="Gene3D" id="3.30.750.24">
    <property type="entry name" value="STAS domain"/>
    <property type="match status" value="1"/>
</dbReference>
<dbReference type="InterPro" id="IPR003658">
    <property type="entry name" value="Anti-sigma_ant"/>
</dbReference>
<dbReference type="InterPro" id="IPR036513">
    <property type="entry name" value="STAS_dom_sf"/>
</dbReference>
<keyword evidence="5" id="KW-1185">Reference proteome</keyword>
<evidence type="ECO:0000256" key="2">
    <source>
        <dbReference type="RuleBase" id="RU003749"/>
    </source>
</evidence>
<feature type="domain" description="STAS" evidence="3">
    <location>
        <begin position="12"/>
        <end position="130"/>
    </location>
</feature>
<dbReference type="GO" id="GO:0043856">
    <property type="term" value="F:anti-sigma factor antagonist activity"/>
    <property type="evidence" value="ECO:0007669"/>
    <property type="project" value="InterPro"/>
</dbReference>
<evidence type="ECO:0000259" key="3">
    <source>
        <dbReference type="PROSITE" id="PS50801"/>
    </source>
</evidence>
<gene>
    <name evidence="4" type="ORF">DN069_29080</name>
</gene>
<dbReference type="CDD" id="cd07043">
    <property type="entry name" value="STAS_anti-anti-sigma_factors"/>
    <property type="match status" value="1"/>
</dbReference>
<dbReference type="PANTHER" id="PTHR33495:SF2">
    <property type="entry name" value="ANTI-SIGMA FACTOR ANTAGONIST TM_1081-RELATED"/>
    <property type="match status" value="1"/>
</dbReference>
<sequence>MLENRGTVTTTLRVEREENDGWLLLRVHGDLDLGTGGRVREAVREAVATGSRRVVVDLADVRFCDSSGVGVLIGARRLLRSCGGELRLVLPRTEPEPGQIPSQVHRVFAALGVHRLFTVVEQTRGEHRPQ</sequence>
<dbReference type="EMBL" id="QKYN01000122">
    <property type="protein sequence ID" value="RAG82160.1"/>
    <property type="molecule type" value="Genomic_DNA"/>
</dbReference>
<dbReference type="PROSITE" id="PS50801">
    <property type="entry name" value="STAS"/>
    <property type="match status" value="1"/>
</dbReference>
<dbReference type="NCBIfam" id="TIGR00377">
    <property type="entry name" value="ant_ant_sig"/>
    <property type="match status" value="1"/>
</dbReference>
<comment type="caution">
    <text evidence="4">The sequence shown here is derived from an EMBL/GenBank/DDBJ whole genome shotgun (WGS) entry which is preliminary data.</text>
</comment>
<proteinExistence type="inferred from homology"/>
<evidence type="ECO:0000313" key="5">
    <source>
        <dbReference type="Proteomes" id="UP000248889"/>
    </source>
</evidence>
<dbReference type="SUPFAM" id="SSF52091">
    <property type="entry name" value="SpoIIaa-like"/>
    <property type="match status" value="1"/>
</dbReference>
<organism evidence="4 5">
    <name type="scientific">Streptacidiphilus pinicola</name>
    <dbReference type="NCBI Taxonomy" id="2219663"/>
    <lineage>
        <taxon>Bacteria</taxon>
        <taxon>Bacillati</taxon>
        <taxon>Actinomycetota</taxon>
        <taxon>Actinomycetes</taxon>
        <taxon>Kitasatosporales</taxon>
        <taxon>Streptomycetaceae</taxon>
        <taxon>Streptacidiphilus</taxon>
    </lineage>
</organism>
<dbReference type="Pfam" id="PF01740">
    <property type="entry name" value="STAS"/>
    <property type="match status" value="1"/>
</dbReference>